<evidence type="ECO:0000259" key="11">
    <source>
        <dbReference type="Pfam" id="PF02366"/>
    </source>
</evidence>
<accession>A0ABV6QT39</accession>
<reference evidence="13 14" key="1">
    <citation type="submission" date="2024-09" db="EMBL/GenBank/DDBJ databases">
        <authorList>
            <person name="Sun Q."/>
            <person name="Mori K."/>
        </authorList>
    </citation>
    <scope>NUCLEOTIDE SEQUENCE [LARGE SCALE GENOMIC DNA]</scope>
    <source>
        <strain evidence="13 14">CGMCC 1.15906</strain>
    </source>
</reference>
<evidence type="ECO:0000256" key="6">
    <source>
        <dbReference type="ARBA" id="ARBA00022692"/>
    </source>
</evidence>
<evidence type="ECO:0000259" key="12">
    <source>
        <dbReference type="Pfam" id="PF16192"/>
    </source>
</evidence>
<evidence type="ECO:0000256" key="9">
    <source>
        <dbReference type="ARBA" id="ARBA00093617"/>
    </source>
</evidence>
<dbReference type="InterPro" id="IPR027005">
    <property type="entry name" value="PMT-like"/>
</dbReference>
<feature type="transmembrane region" description="Helical" evidence="10">
    <location>
        <begin position="263"/>
        <end position="284"/>
    </location>
</feature>
<feature type="transmembrane region" description="Helical" evidence="10">
    <location>
        <begin position="133"/>
        <end position="151"/>
    </location>
</feature>
<keyword evidence="7 10" id="KW-1133">Transmembrane helix</keyword>
<dbReference type="InterPro" id="IPR032421">
    <property type="entry name" value="PMT_4TMC"/>
</dbReference>
<evidence type="ECO:0000256" key="2">
    <source>
        <dbReference type="ARBA" id="ARBA00004922"/>
    </source>
</evidence>
<dbReference type="EC" id="2.4.1.-" evidence="10"/>
<feature type="transmembrane region" description="Helical" evidence="10">
    <location>
        <begin position="408"/>
        <end position="425"/>
    </location>
</feature>
<sequence length="538" mass="59252">MPRDFDGGWIATIAITCFAAILRFWNLGNPSKFVFDETYYAKDAYSLLRFGYARQFIDSSEGIADKEILKGNLDVFKDTPSLTVHPEVGKWMIAAGEQLFGMNSFGWRFMPALFGTLTILVLIRAVRRMTRSTLIGCMAGLLLAVDGLHFVMSRVALLDIFLAFWLVCAVACLICDRDWMRSRLAKALDGTPSTGAFGRALWFRPWRIAAGVCFGLALGVKWNAIWFVAVFGLLTFAWDVGARRAIGAHNAFWRSAVRDGIPAFLSIVLVAVITYTASWTGWLLHDQSYGHDYASKHPANGVMKVVPDDFRSLLNYHKEVLDFHTSDYINNATHPYSSHPGGWIVLARPIGFDAVNDIAPGTHGCEAKAPTKCLSVISAIGTPLLWWAGLLALIAAAVLWIGQRDWRFGVALTGFVAGWVPWFMYTDRPIFFFYAVTMIPFTVMAVALALGRILGPGRPSPDDLADSGLAPASGSASGSGSVEYGVQGSSPRRLIGSAAVGAFVVLVVLNFAYLWPILTDQVLPHPDWLSRMWFKSWI</sequence>
<keyword evidence="4 10" id="KW-0328">Glycosyltransferase</keyword>
<feature type="transmembrane region" description="Helical" evidence="10">
    <location>
        <begin position="105"/>
        <end position="126"/>
    </location>
</feature>
<evidence type="ECO:0000256" key="8">
    <source>
        <dbReference type="ARBA" id="ARBA00023136"/>
    </source>
</evidence>
<comment type="pathway">
    <text evidence="2 10">Protein modification; protein glycosylation.</text>
</comment>
<evidence type="ECO:0000256" key="7">
    <source>
        <dbReference type="ARBA" id="ARBA00022989"/>
    </source>
</evidence>
<dbReference type="GO" id="GO:0016757">
    <property type="term" value="F:glycosyltransferase activity"/>
    <property type="evidence" value="ECO:0007669"/>
    <property type="project" value="UniProtKB-KW"/>
</dbReference>
<dbReference type="Pfam" id="PF02366">
    <property type="entry name" value="PMT"/>
    <property type="match status" value="1"/>
</dbReference>
<keyword evidence="6 10" id="KW-0812">Transmembrane</keyword>
<evidence type="ECO:0000256" key="3">
    <source>
        <dbReference type="ARBA" id="ARBA00007222"/>
    </source>
</evidence>
<dbReference type="PANTHER" id="PTHR10050">
    <property type="entry name" value="DOLICHYL-PHOSPHATE-MANNOSE--PROTEIN MANNOSYLTRANSFERASE"/>
    <property type="match status" value="1"/>
</dbReference>
<comment type="function">
    <text evidence="10">Protein O-mannosyltransferase that catalyzes the transfer of a single mannose residue from a polyprenol phospho-mannosyl lipidic donor to the hydroxyl group of selected serine and threonine residues in acceptor proteins.</text>
</comment>
<feature type="transmembrane region" description="Helical" evidence="10">
    <location>
        <begin position="7"/>
        <end position="25"/>
    </location>
</feature>
<feature type="domain" description="ArnT-like N-terminal" evidence="11">
    <location>
        <begin position="14"/>
        <end position="236"/>
    </location>
</feature>
<comment type="subcellular location">
    <subcellularLocation>
        <location evidence="10">Cell membrane</location>
    </subcellularLocation>
    <subcellularLocation>
        <location evidence="1">Endomembrane system</location>
        <topology evidence="1">Multi-pass membrane protein</topology>
    </subcellularLocation>
</comment>
<evidence type="ECO:0000256" key="1">
    <source>
        <dbReference type="ARBA" id="ARBA00004127"/>
    </source>
</evidence>
<organism evidence="13 14">
    <name type="scientific">Kribbella deserti</name>
    <dbReference type="NCBI Taxonomy" id="1926257"/>
    <lineage>
        <taxon>Bacteria</taxon>
        <taxon>Bacillati</taxon>
        <taxon>Actinomycetota</taxon>
        <taxon>Actinomycetes</taxon>
        <taxon>Propionibacteriales</taxon>
        <taxon>Kribbellaceae</taxon>
        <taxon>Kribbella</taxon>
    </lineage>
</organism>
<feature type="transmembrane region" description="Helical" evidence="10">
    <location>
        <begin position="431"/>
        <end position="450"/>
    </location>
</feature>
<feature type="transmembrane region" description="Helical" evidence="10">
    <location>
        <begin position="224"/>
        <end position="242"/>
    </location>
</feature>
<dbReference type="Proteomes" id="UP001589890">
    <property type="component" value="Unassembled WGS sequence"/>
</dbReference>
<protein>
    <recommendedName>
        <fullName evidence="9 10">Polyprenol-phosphate-mannose--protein mannosyltransferase</fullName>
        <ecNumber evidence="10">2.4.1.-</ecNumber>
    </recommendedName>
</protein>
<feature type="transmembrane region" description="Helical" evidence="10">
    <location>
        <begin position="196"/>
        <end position="218"/>
    </location>
</feature>
<feature type="domain" description="Protein O-mannosyl-transferase C-terminal four TM" evidence="12">
    <location>
        <begin position="311"/>
        <end position="537"/>
    </location>
</feature>
<keyword evidence="5 10" id="KW-0808">Transferase</keyword>
<evidence type="ECO:0000256" key="10">
    <source>
        <dbReference type="RuleBase" id="RU367007"/>
    </source>
</evidence>
<feature type="transmembrane region" description="Helical" evidence="10">
    <location>
        <begin position="494"/>
        <end position="515"/>
    </location>
</feature>
<dbReference type="EMBL" id="JBHLTC010000036">
    <property type="protein sequence ID" value="MFC0627808.1"/>
    <property type="molecule type" value="Genomic_DNA"/>
</dbReference>
<name>A0ABV6QT39_9ACTN</name>
<evidence type="ECO:0000256" key="4">
    <source>
        <dbReference type="ARBA" id="ARBA00022676"/>
    </source>
</evidence>
<dbReference type="Pfam" id="PF16192">
    <property type="entry name" value="PMT_4TMC"/>
    <property type="match status" value="1"/>
</dbReference>
<keyword evidence="8 10" id="KW-0472">Membrane</keyword>
<keyword evidence="10" id="KW-1003">Cell membrane</keyword>
<dbReference type="InterPro" id="IPR003342">
    <property type="entry name" value="ArnT-like_N"/>
</dbReference>
<dbReference type="RefSeq" id="WP_380053435.1">
    <property type="nucleotide sequence ID" value="NZ_JBHLTC010000036.1"/>
</dbReference>
<keyword evidence="14" id="KW-1185">Reference proteome</keyword>
<gene>
    <name evidence="13" type="ORF">ACFFGN_27285</name>
</gene>
<comment type="caution">
    <text evidence="13">The sequence shown here is derived from an EMBL/GenBank/DDBJ whole genome shotgun (WGS) entry which is preliminary data.</text>
</comment>
<evidence type="ECO:0000313" key="13">
    <source>
        <dbReference type="EMBL" id="MFC0627808.1"/>
    </source>
</evidence>
<feature type="transmembrane region" description="Helical" evidence="10">
    <location>
        <begin position="157"/>
        <end position="175"/>
    </location>
</feature>
<evidence type="ECO:0000313" key="14">
    <source>
        <dbReference type="Proteomes" id="UP001589890"/>
    </source>
</evidence>
<proteinExistence type="inferred from homology"/>
<comment type="similarity">
    <text evidence="3 10">Belongs to the glycosyltransferase 39 family.</text>
</comment>
<feature type="transmembrane region" description="Helical" evidence="10">
    <location>
        <begin position="384"/>
        <end position="401"/>
    </location>
</feature>
<dbReference type="PANTHER" id="PTHR10050:SF46">
    <property type="entry name" value="PROTEIN O-MANNOSYL-TRANSFERASE 2"/>
    <property type="match status" value="1"/>
</dbReference>
<evidence type="ECO:0000256" key="5">
    <source>
        <dbReference type="ARBA" id="ARBA00022679"/>
    </source>
</evidence>